<gene>
    <name evidence="2" type="ORF">SAMN05444858_103285</name>
</gene>
<keyword evidence="3" id="KW-1185">Reference proteome</keyword>
<dbReference type="EMBL" id="FTNF01000003">
    <property type="protein sequence ID" value="SIQ62489.1"/>
    <property type="molecule type" value="Genomic_DNA"/>
</dbReference>
<protein>
    <submittedName>
        <fullName evidence="2">Uncharacterized protein</fullName>
    </submittedName>
</protein>
<proteinExistence type="predicted"/>
<organism evidence="2 3">
    <name type="scientific">Micromonospora avicenniae</name>
    <dbReference type="NCBI Taxonomy" id="1198245"/>
    <lineage>
        <taxon>Bacteria</taxon>
        <taxon>Bacillati</taxon>
        <taxon>Actinomycetota</taxon>
        <taxon>Actinomycetes</taxon>
        <taxon>Micromonosporales</taxon>
        <taxon>Micromonosporaceae</taxon>
        <taxon>Micromonospora</taxon>
    </lineage>
</organism>
<evidence type="ECO:0000313" key="3">
    <source>
        <dbReference type="Proteomes" id="UP000186004"/>
    </source>
</evidence>
<evidence type="ECO:0000256" key="1">
    <source>
        <dbReference type="SAM" id="MobiDB-lite"/>
    </source>
</evidence>
<dbReference type="Proteomes" id="UP000186004">
    <property type="component" value="Unassembled WGS sequence"/>
</dbReference>
<sequence>MITATGRTFHGPPGARLGPHDDATSAAPRRRGRPLLHIPWGQRWVVSSEPMVRAASTAGLGWKTSPISPVPPGLVRLARLRRRTASNPAATTTSSPAISGHGAGPLFPARFLFGARRRATTGFLFRHLCAVTSSLSAPPPDQVTRSEAANGPAIPAHWLVAKGGGQVLRRAGIPSSPRSTRLP</sequence>
<name>A0A1N6UA88_9ACTN</name>
<dbReference type="AlphaFoldDB" id="A0A1N6UA88"/>
<evidence type="ECO:0000313" key="2">
    <source>
        <dbReference type="EMBL" id="SIQ62489.1"/>
    </source>
</evidence>
<accession>A0A1N6UA88</accession>
<reference evidence="2 3" key="1">
    <citation type="submission" date="2017-01" db="EMBL/GenBank/DDBJ databases">
        <authorList>
            <person name="Mah S.A."/>
            <person name="Swanson W.J."/>
            <person name="Moy G.W."/>
            <person name="Vacquier V.D."/>
        </authorList>
    </citation>
    <scope>NUCLEOTIDE SEQUENCE [LARGE SCALE GENOMIC DNA]</scope>
    <source>
        <strain evidence="2 3">DSM 45758</strain>
    </source>
</reference>
<feature type="region of interest" description="Disordered" evidence="1">
    <location>
        <begin position="1"/>
        <end position="32"/>
    </location>
</feature>